<dbReference type="Proteomes" id="UP001152795">
    <property type="component" value="Unassembled WGS sequence"/>
</dbReference>
<keyword evidence="2" id="KW-1185">Reference proteome</keyword>
<comment type="caution">
    <text evidence="1">The sequence shown here is derived from an EMBL/GenBank/DDBJ whole genome shotgun (WGS) entry which is preliminary data.</text>
</comment>
<dbReference type="Gene3D" id="2.170.15.10">
    <property type="entry name" value="Proaerolysin, chain A, domain 3"/>
    <property type="match status" value="1"/>
</dbReference>
<proteinExistence type="predicted"/>
<evidence type="ECO:0000313" key="2">
    <source>
        <dbReference type="Proteomes" id="UP001152795"/>
    </source>
</evidence>
<organism evidence="1 2">
    <name type="scientific">Paramuricea clavata</name>
    <name type="common">Red gorgonian</name>
    <name type="synonym">Violescent sea-whip</name>
    <dbReference type="NCBI Taxonomy" id="317549"/>
    <lineage>
        <taxon>Eukaryota</taxon>
        <taxon>Metazoa</taxon>
        <taxon>Cnidaria</taxon>
        <taxon>Anthozoa</taxon>
        <taxon>Octocorallia</taxon>
        <taxon>Malacalcyonacea</taxon>
        <taxon>Plexauridae</taxon>
        <taxon>Paramuricea</taxon>
    </lineage>
</organism>
<accession>A0A7D9M2Q5</accession>
<dbReference type="AlphaFoldDB" id="A0A7D9M2Q5"/>
<protein>
    <submittedName>
        <fullName evidence="1">Uncharacterized protein</fullName>
    </submittedName>
</protein>
<reference evidence="1" key="1">
    <citation type="submission" date="2020-04" db="EMBL/GenBank/DDBJ databases">
        <authorList>
            <person name="Alioto T."/>
            <person name="Alioto T."/>
            <person name="Gomez Garrido J."/>
        </authorList>
    </citation>
    <scope>NUCLEOTIDE SEQUENCE</scope>
    <source>
        <strain evidence="1">A484AB</strain>
    </source>
</reference>
<evidence type="ECO:0000313" key="1">
    <source>
        <dbReference type="EMBL" id="CAB4042383.1"/>
    </source>
</evidence>
<sequence>MGAYNGDSWIERPDLFIKVKDAAGQLKHCSMNAMDMSPSSVTYECKSASDLTNMLTLNALKFIIEDETPLNVAKPEPVAGFRPVICSSHTDSYKCSKVLTTSISTSSSLSIGTGFTLAVTVGASVELEAKFFGSGTKTKFSTEISASTSFNVESSRSNTHTTMDRTDVSVQVPANTEVTINLLRTVQNLVYKWKADFQMLGKYSLKWKNEQEFFQDVTTVLTGPKREIYAFGSWNYPDTDVLRVVITDKYGNEMRSGCEHNVGDTVTDCEP</sequence>
<dbReference type="EMBL" id="CACRXK020030009">
    <property type="protein sequence ID" value="CAB4042383.1"/>
    <property type="molecule type" value="Genomic_DNA"/>
</dbReference>
<gene>
    <name evidence="1" type="ORF">PACLA_8A059367</name>
</gene>
<name>A0A7D9M2Q5_PARCT</name>
<dbReference type="SUPFAM" id="SSF56973">
    <property type="entry name" value="Aerolisin/ETX pore-forming domain"/>
    <property type="match status" value="1"/>
</dbReference>